<feature type="DNA-binding region" description="H-T-H motif" evidence="2">
    <location>
        <begin position="33"/>
        <end position="52"/>
    </location>
</feature>
<dbReference type="Gene3D" id="1.10.357.10">
    <property type="entry name" value="Tetracycline Repressor, domain 2"/>
    <property type="match status" value="1"/>
</dbReference>
<protein>
    <recommendedName>
        <fullName evidence="3">HTH tetR-type domain-containing protein</fullName>
    </recommendedName>
</protein>
<evidence type="ECO:0000313" key="4">
    <source>
        <dbReference type="EMBL" id="MTV82262.1"/>
    </source>
</evidence>
<dbReference type="GO" id="GO:0003677">
    <property type="term" value="F:DNA binding"/>
    <property type="evidence" value="ECO:0007669"/>
    <property type="project" value="UniProtKB-UniRule"/>
</dbReference>
<evidence type="ECO:0000256" key="2">
    <source>
        <dbReference type="PROSITE-ProRule" id="PRU00335"/>
    </source>
</evidence>
<dbReference type="EMBL" id="WNJO01000006">
    <property type="protein sequence ID" value="MTV82262.1"/>
    <property type="molecule type" value="Genomic_DNA"/>
</dbReference>
<dbReference type="InterPro" id="IPR009057">
    <property type="entry name" value="Homeodomain-like_sf"/>
</dbReference>
<gene>
    <name evidence="4" type="ORF">GM612_06305</name>
</gene>
<organism evidence="4 5">
    <name type="scientific">Secundilactobacillus folii</name>
    <dbReference type="NCBI Taxonomy" id="2678357"/>
    <lineage>
        <taxon>Bacteria</taxon>
        <taxon>Bacillati</taxon>
        <taxon>Bacillota</taxon>
        <taxon>Bacilli</taxon>
        <taxon>Lactobacillales</taxon>
        <taxon>Lactobacillaceae</taxon>
        <taxon>Secundilactobacillus</taxon>
    </lineage>
</organism>
<sequence length="177" mass="20268">MARLDSRTVKTNQKIVAAMIQLCQDQFPFANLTTSKIAGTAGISRQTFYRHYLGPKDVIKSLIDTHLQEFLTQFSAQHLSARSLTTRLMAVWQKRPTVLYLVEWAGMQIEFIQAMAGFNLHIAQQNQVALIDLETVCKVYAAATYMILRDYVLTHKLTKQRAVDLLLQLTDNMKQIY</sequence>
<dbReference type="InterPro" id="IPR001647">
    <property type="entry name" value="HTH_TetR"/>
</dbReference>
<feature type="domain" description="HTH tetR-type" evidence="3">
    <location>
        <begin position="9"/>
        <end position="70"/>
    </location>
</feature>
<dbReference type="AlphaFoldDB" id="A0A7X3C385"/>
<proteinExistence type="predicted"/>
<accession>A0A7X3C385</accession>
<dbReference type="SUPFAM" id="SSF46689">
    <property type="entry name" value="Homeodomain-like"/>
    <property type="match status" value="1"/>
</dbReference>
<keyword evidence="5" id="KW-1185">Reference proteome</keyword>
<name>A0A7X3C385_9LACO</name>
<keyword evidence="1 2" id="KW-0238">DNA-binding</keyword>
<comment type="caution">
    <text evidence="4">The sequence shown here is derived from an EMBL/GenBank/DDBJ whole genome shotgun (WGS) entry which is preliminary data.</text>
</comment>
<dbReference type="Proteomes" id="UP000466388">
    <property type="component" value="Unassembled WGS sequence"/>
</dbReference>
<dbReference type="RefSeq" id="WP_155431538.1">
    <property type="nucleotide sequence ID" value="NZ_WNJO01000006.1"/>
</dbReference>
<evidence type="ECO:0000256" key="1">
    <source>
        <dbReference type="ARBA" id="ARBA00023125"/>
    </source>
</evidence>
<evidence type="ECO:0000313" key="5">
    <source>
        <dbReference type="Proteomes" id="UP000466388"/>
    </source>
</evidence>
<reference evidence="4 5" key="1">
    <citation type="submission" date="2019-11" db="EMBL/GenBank/DDBJ databases">
        <title>Lactobacillus sp. nov. CRM56-3, isolated from fermented tea leaves.</title>
        <authorList>
            <person name="Phuengjayaem S."/>
            <person name="Tanasupawat S."/>
        </authorList>
    </citation>
    <scope>NUCLEOTIDE SEQUENCE [LARGE SCALE GENOMIC DNA]</scope>
    <source>
        <strain evidence="4 5">CRM56-3</strain>
    </source>
</reference>
<evidence type="ECO:0000259" key="3">
    <source>
        <dbReference type="PROSITE" id="PS50977"/>
    </source>
</evidence>
<dbReference type="PROSITE" id="PS50977">
    <property type="entry name" value="HTH_TETR_2"/>
    <property type="match status" value="1"/>
</dbReference>